<dbReference type="SUPFAM" id="SSF48179">
    <property type="entry name" value="6-phosphogluconate dehydrogenase C-terminal domain-like"/>
    <property type="match status" value="1"/>
</dbReference>
<evidence type="ECO:0000256" key="1">
    <source>
        <dbReference type="ARBA" id="ARBA00007598"/>
    </source>
</evidence>
<evidence type="ECO:0000259" key="4">
    <source>
        <dbReference type="Pfam" id="PF09130"/>
    </source>
</evidence>
<dbReference type="InterPro" id="IPR036291">
    <property type="entry name" value="NAD(P)-bd_dom_sf"/>
</dbReference>
<evidence type="ECO:0000313" key="5">
    <source>
        <dbReference type="EMBL" id="KAI3556284.1"/>
    </source>
</evidence>
<dbReference type="AlphaFoldDB" id="A0A9P9XM31"/>
<dbReference type="SUPFAM" id="SSF51735">
    <property type="entry name" value="NAD(P)-binding Rossmann-fold domains"/>
    <property type="match status" value="1"/>
</dbReference>
<gene>
    <name evidence="5" type="ORF">CABS02_03567</name>
</gene>
<dbReference type="GO" id="GO:0031491">
    <property type="term" value="F:nucleosome binding"/>
    <property type="evidence" value="ECO:0007669"/>
    <property type="project" value="TreeGrafter"/>
</dbReference>
<dbReference type="OrthoDB" id="9988102at2759"/>
<dbReference type="Gene3D" id="3.40.50.720">
    <property type="entry name" value="NAD(P)-binding Rossmann-like Domain"/>
    <property type="match status" value="1"/>
</dbReference>
<dbReference type="GO" id="GO:0050661">
    <property type="term" value="F:NADP binding"/>
    <property type="evidence" value="ECO:0007669"/>
    <property type="project" value="InterPro"/>
</dbReference>
<dbReference type="InterPro" id="IPR051265">
    <property type="entry name" value="HIBADH-related_NP60_sf"/>
</dbReference>
<evidence type="ECO:0008006" key="7">
    <source>
        <dbReference type="Google" id="ProtNLM"/>
    </source>
</evidence>
<dbReference type="GO" id="GO:0000785">
    <property type="term" value="C:chromatin"/>
    <property type="evidence" value="ECO:0007669"/>
    <property type="project" value="TreeGrafter"/>
</dbReference>
<dbReference type="InterPro" id="IPR008927">
    <property type="entry name" value="6-PGluconate_DH-like_C_sf"/>
</dbReference>
<dbReference type="InterPro" id="IPR013328">
    <property type="entry name" value="6PGD_dom2"/>
</dbReference>
<dbReference type="PANTHER" id="PTHR43580">
    <property type="entry name" value="OXIDOREDUCTASE GLYR1-RELATED"/>
    <property type="match status" value="1"/>
</dbReference>
<reference evidence="5" key="1">
    <citation type="submission" date="2019-01" db="EMBL/GenBank/DDBJ databases">
        <title>Colletotrichum abscissum LGMF1257.</title>
        <authorList>
            <person name="Baroncelli R."/>
        </authorList>
    </citation>
    <scope>NUCLEOTIDE SEQUENCE</scope>
    <source>
        <strain evidence="5">Ca142</strain>
    </source>
</reference>
<dbReference type="PANTHER" id="PTHR43580:SF2">
    <property type="entry name" value="CYTOKINE-LIKE NUCLEAR FACTOR N-PAC"/>
    <property type="match status" value="1"/>
</dbReference>
<proteinExistence type="inferred from homology"/>
<dbReference type="InterPro" id="IPR015814">
    <property type="entry name" value="Pgluconate_DH_NAD-bd_C"/>
</dbReference>
<comment type="caution">
    <text evidence="5">The sequence shown here is derived from an EMBL/GenBank/DDBJ whole genome shotgun (WGS) entry which is preliminary data.</text>
</comment>
<organism evidence="5 6">
    <name type="scientific">Colletotrichum abscissum</name>
    <dbReference type="NCBI Taxonomy" id="1671311"/>
    <lineage>
        <taxon>Eukaryota</taxon>
        <taxon>Fungi</taxon>
        <taxon>Dikarya</taxon>
        <taxon>Ascomycota</taxon>
        <taxon>Pezizomycotina</taxon>
        <taxon>Sordariomycetes</taxon>
        <taxon>Hypocreomycetidae</taxon>
        <taxon>Glomerellales</taxon>
        <taxon>Glomerellaceae</taxon>
        <taxon>Colletotrichum</taxon>
        <taxon>Colletotrichum acutatum species complex</taxon>
    </lineage>
</organism>
<dbReference type="GO" id="GO:0140673">
    <property type="term" value="P:transcription elongation-coupled chromatin remodeling"/>
    <property type="evidence" value="ECO:0007669"/>
    <property type="project" value="TreeGrafter"/>
</dbReference>
<feature type="domain" description="Phosphogluconate dehydrogenase NAD-binding putative C-terminal" evidence="4">
    <location>
        <begin position="701"/>
        <end position="771"/>
    </location>
</feature>
<dbReference type="InterPro" id="IPR006115">
    <property type="entry name" value="6PGDH_NADP-bd"/>
</dbReference>
<feature type="region of interest" description="Disordered" evidence="2">
    <location>
        <begin position="597"/>
        <end position="632"/>
    </location>
</feature>
<feature type="domain" description="6-phosphogluconate dehydrogenase NADP-binding" evidence="3">
    <location>
        <begin position="465"/>
        <end position="594"/>
    </location>
</feature>
<protein>
    <recommendedName>
        <fullName evidence="7">6-phosphogluconate dehydrogenase</fullName>
    </recommendedName>
</protein>
<comment type="similarity">
    <text evidence="1">Belongs to the HIBADH-related family. NP60 subfamily.</text>
</comment>
<keyword evidence="6" id="KW-1185">Reference proteome</keyword>
<accession>A0A9P9XM31</accession>
<dbReference type="Pfam" id="PF03446">
    <property type="entry name" value="NAD_binding_2"/>
    <property type="match status" value="1"/>
</dbReference>
<evidence type="ECO:0000313" key="6">
    <source>
        <dbReference type="Proteomes" id="UP001056436"/>
    </source>
</evidence>
<dbReference type="EMBL" id="SDAQ01000013">
    <property type="protein sequence ID" value="KAI3556284.1"/>
    <property type="molecule type" value="Genomic_DNA"/>
</dbReference>
<dbReference type="Proteomes" id="UP001056436">
    <property type="component" value="Unassembled WGS sequence"/>
</dbReference>
<evidence type="ECO:0000259" key="3">
    <source>
        <dbReference type="Pfam" id="PF03446"/>
    </source>
</evidence>
<dbReference type="Pfam" id="PF09130">
    <property type="entry name" value="DUF1932"/>
    <property type="match status" value="1"/>
</dbReference>
<dbReference type="GO" id="GO:0003677">
    <property type="term" value="F:DNA binding"/>
    <property type="evidence" value="ECO:0007669"/>
    <property type="project" value="TreeGrafter"/>
</dbReference>
<name>A0A9P9XM31_9PEZI</name>
<dbReference type="Gene3D" id="1.10.1040.10">
    <property type="entry name" value="N-(1-d-carboxylethyl)-l-norvaline Dehydrogenase, domain 2"/>
    <property type="match status" value="1"/>
</dbReference>
<sequence length="810" mass="86385">MESWQGTLVQRVTKTVRSLQKAGLEKDDGAVVVLASRPYASWLLDEKFMAALLRPFGDSKSSGDVGREFNALTGVVDGLHPLRAFGDIPHGFSFYYGPKDMIMPRLWQGMSPNMQSAPRSNDKLNAAITFSYGSKPGSYVCTLPLANTIFQNGLQSTLIASRWKVNLKGGLDLVEREERRAQEVNIYTRGSDHTNSIQAPLVPITAPRKIVSGLGNIIRQVDVDGKETPASAELETAVQALFDRRTAEGHEFPPGPVGVWGVVCPPGDDQAGTIEFLNRLSETSSKVRNAGDEWSMVLNTKEYMKWLINRGARVYKIQSGGGGWGKKAGLLSLDPEVKYSASSEEEDLDSFIRSFENRNDGGGGDAEQGVIAPGSYIQYFVAPPFTAAKANTAAEGESQFTDSFGVTDDARLEASPVPASRDWKQIRHQFGAVTTHGLFLECRSLHPLVHSASSIMAATNVTPSKIGVISIGDMGVGIAKLLIAKGFQVATNCKGRSEDTLRRARDAKVELLDTDEALASQCAVILSVVPPRDAEATAERIIDALAGTASSRETPLYFIDMNAVAPSTCKSIAASFARARAPARFVDACIIGAPPRPKSAPNAGTNVSASAPPPGTGDDDNDPDAWYVPGMPMSGPDKLSDLSLPGSSPGDANASFGARLSAALGGNHISDSIGAASGLKMCFASLSKGFTAIATQAFTSAHRMGVLPHLRDELAARLPSHLQSAEKGVVTMPPKAYRWVREMEEIAKTHAEEGGFGPELFVGAAGVYKSVAEDSPLGGEKIGKRKRGTTVEDVAAALTEGFERKKKKTD</sequence>
<evidence type="ECO:0000256" key="2">
    <source>
        <dbReference type="SAM" id="MobiDB-lite"/>
    </source>
</evidence>